<dbReference type="Proteomes" id="UP000245921">
    <property type="component" value="Unassembled WGS sequence"/>
</dbReference>
<feature type="transmembrane region" description="Helical" evidence="19">
    <location>
        <begin position="121"/>
        <end position="137"/>
    </location>
</feature>
<evidence type="ECO:0000256" key="13">
    <source>
        <dbReference type="ARBA" id="ARBA00023209"/>
    </source>
</evidence>
<feature type="binding site" evidence="17">
    <location>
        <position position="3"/>
    </location>
    <ligand>
        <name>ATP</name>
        <dbReference type="ChEBI" id="CHEBI:30616"/>
    </ligand>
</feature>
<keyword evidence="4" id="KW-0444">Lipid biosynthesis</keyword>
<comment type="cofactor">
    <cofactor evidence="18">
        <name>Mg(2+)</name>
        <dbReference type="ChEBI" id="CHEBI:18420"/>
    </cofactor>
    <text evidence="18">Mn(2+), Zn(2+), Cd(2+) and Co(2+) support activity to lesser extents.</text>
</comment>
<evidence type="ECO:0000256" key="3">
    <source>
        <dbReference type="ARBA" id="ARBA00022475"/>
    </source>
</evidence>
<feature type="binding site" evidence="16">
    <location>
        <position position="63"/>
    </location>
    <ligand>
        <name>substrate</name>
    </ligand>
</feature>
<feature type="active site" description="Proton acceptor" evidence="15">
    <location>
        <position position="63"/>
    </location>
</feature>
<evidence type="ECO:0000313" key="21">
    <source>
        <dbReference type="Proteomes" id="UP000245921"/>
    </source>
</evidence>
<dbReference type="InterPro" id="IPR033717">
    <property type="entry name" value="UDPK"/>
</dbReference>
<dbReference type="AlphaFoldDB" id="A0AA45C971"/>
<dbReference type="InterPro" id="IPR036945">
    <property type="entry name" value="DAGK_sf"/>
</dbReference>
<organism evidence="20 21">
    <name type="scientific">Oceanotoga teriensis</name>
    <dbReference type="NCBI Taxonomy" id="515440"/>
    <lineage>
        <taxon>Bacteria</taxon>
        <taxon>Thermotogati</taxon>
        <taxon>Thermotogota</taxon>
        <taxon>Thermotogae</taxon>
        <taxon>Petrotogales</taxon>
        <taxon>Petrotogaceae</taxon>
        <taxon>Oceanotoga</taxon>
    </lineage>
</organism>
<dbReference type="GO" id="GO:0046872">
    <property type="term" value="F:metal ion binding"/>
    <property type="evidence" value="ECO:0007669"/>
    <property type="project" value="UniProtKB-KW"/>
</dbReference>
<dbReference type="RefSeq" id="WP_109603597.1">
    <property type="nucleotide sequence ID" value="NZ_JAMHJO010000010.1"/>
</dbReference>
<keyword evidence="18" id="KW-0479">Metal-binding</keyword>
<keyword evidence="8 20" id="KW-0418">Kinase</keyword>
<name>A0AA45C971_9BACT</name>
<dbReference type="GO" id="GO:0016301">
    <property type="term" value="F:kinase activity"/>
    <property type="evidence" value="ECO:0007669"/>
    <property type="project" value="UniProtKB-KW"/>
</dbReference>
<keyword evidence="14" id="KW-1208">Phospholipid metabolism</keyword>
<evidence type="ECO:0000256" key="1">
    <source>
        <dbReference type="ARBA" id="ARBA00004651"/>
    </source>
</evidence>
<keyword evidence="11" id="KW-0443">Lipid metabolism</keyword>
<evidence type="ECO:0000256" key="5">
    <source>
        <dbReference type="ARBA" id="ARBA00022679"/>
    </source>
</evidence>
<comment type="subcellular location">
    <subcellularLocation>
        <location evidence="1">Cell membrane</location>
        <topology evidence="1">Multi-pass membrane protein</topology>
    </subcellularLocation>
</comment>
<keyword evidence="13" id="KW-0594">Phospholipid biosynthesis</keyword>
<proteinExistence type="inferred from homology"/>
<evidence type="ECO:0000313" key="20">
    <source>
        <dbReference type="EMBL" id="PWJ96608.1"/>
    </source>
</evidence>
<evidence type="ECO:0000256" key="19">
    <source>
        <dbReference type="SAM" id="Phobius"/>
    </source>
</evidence>
<feature type="transmembrane region" description="Helical" evidence="19">
    <location>
        <begin position="25"/>
        <end position="43"/>
    </location>
</feature>
<keyword evidence="18" id="KW-0460">Magnesium</keyword>
<evidence type="ECO:0000256" key="17">
    <source>
        <dbReference type="PIRSR" id="PIRSR600829-3"/>
    </source>
</evidence>
<dbReference type="GO" id="GO:0005886">
    <property type="term" value="C:plasma membrane"/>
    <property type="evidence" value="ECO:0007669"/>
    <property type="project" value="UniProtKB-SubCell"/>
</dbReference>
<dbReference type="Gene3D" id="1.10.287.3610">
    <property type="match status" value="1"/>
</dbReference>
<keyword evidence="9 17" id="KW-0067">ATP-binding</keyword>
<evidence type="ECO:0000256" key="15">
    <source>
        <dbReference type="PIRSR" id="PIRSR600829-1"/>
    </source>
</evidence>
<dbReference type="GO" id="GO:0008654">
    <property type="term" value="P:phospholipid biosynthetic process"/>
    <property type="evidence" value="ECO:0007669"/>
    <property type="project" value="UniProtKB-KW"/>
</dbReference>
<keyword evidence="5" id="KW-0808">Transferase</keyword>
<gene>
    <name evidence="20" type="ORF">C7380_101182</name>
</gene>
<feature type="binding site" evidence="17">
    <location>
        <position position="10"/>
    </location>
    <ligand>
        <name>ATP</name>
        <dbReference type="ChEBI" id="CHEBI:30616"/>
    </ligand>
</feature>
<evidence type="ECO:0000256" key="18">
    <source>
        <dbReference type="PIRSR" id="PIRSR600829-4"/>
    </source>
</evidence>
<keyword evidence="3" id="KW-1003">Cell membrane</keyword>
<dbReference type="GO" id="GO:0005524">
    <property type="term" value="F:ATP binding"/>
    <property type="evidence" value="ECO:0007669"/>
    <property type="project" value="UniProtKB-KW"/>
</dbReference>
<evidence type="ECO:0000256" key="7">
    <source>
        <dbReference type="ARBA" id="ARBA00022741"/>
    </source>
</evidence>
<keyword evidence="21" id="KW-1185">Reference proteome</keyword>
<evidence type="ECO:0000256" key="9">
    <source>
        <dbReference type="ARBA" id="ARBA00022840"/>
    </source>
</evidence>
<protein>
    <submittedName>
        <fullName evidence="20">Diacylglycerol kinase (ATP)</fullName>
    </submittedName>
</protein>
<feature type="binding site" evidence="18">
    <location>
        <position position="70"/>
    </location>
    <ligand>
        <name>a divalent metal cation</name>
        <dbReference type="ChEBI" id="CHEBI:60240"/>
    </ligand>
</feature>
<keyword evidence="12 19" id="KW-0472">Membrane</keyword>
<dbReference type="CDD" id="cd14265">
    <property type="entry name" value="UDPK_IM_like"/>
    <property type="match status" value="1"/>
</dbReference>
<feature type="transmembrane region" description="Helical" evidence="19">
    <location>
        <begin position="90"/>
        <end position="115"/>
    </location>
</feature>
<evidence type="ECO:0000256" key="11">
    <source>
        <dbReference type="ARBA" id="ARBA00023098"/>
    </source>
</evidence>
<comment type="caution">
    <text evidence="20">The sequence shown here is derived from an EMBL/GenBank/DDBJ whole genome shotgun (WGS) entry which is preliminary data.</text>
</comment>
<keyword evidence="7 17" id="KW-0547">Nucleotide-binding</keyword>
<feature type="transmembrane region" description="Helical" evidence="19">
    <location>
        <begin position="49"/>
        <end position="69"/>
    </location>
</feature>
<dbReference type="PANTHER" id="PTHR34299">
    <property type="entry name" value="DIACYLGLYCEROL KINASE"/>
    <property type="match status" value="1"/>
</dbReference>
<sequence length="140" mass="15840">MKRFINSVKYAAKGLSEIFNTQNNFRIQIFIGLLVLFISLFLNLTGIEFLWIAFAVMIVLLMESLNTVIEKIMDFINPEYNHIVGKIKDISAAIVLIAAVFSVVIGVIIFGRAIFNLSPKYGIIIAIIFLVIIVLFSKRR</sequence>
<evidence type="ECO:0000256" key="16">
    <source>
        <dbReference type="PIRSR" id="PIRSR600829-2"/>
    </source>
</evidence>
<evidence type="ECO:0000256" key="4">
    <source>
        <dbReference type="ARBA" id="ARBA00022516"/>
    </source>
</evidence>
<evidence type="ECO:0000256" key="12">
    <source>
        <dbReference type="ARBA" id="ARBA00023136"/>
    </source>
</evidence>
<feature type="binding site" evidence="17">
    <location>
        <begin position="88"/>
        <end position="89"/>
    </location>
    <ligand>
        <name>ATP</name>
        <dbReference type="ChEBI" id="CHEBI:30616"/>
    </ligand>
</feature>
<evidence type="ECO:0000256" key="14">
    <source>
        <dbReference type="ARBA" id="ARBA00023264"/>
    </source>
</evidence>
<dbReference type="InterPro" id="IPR000829">
    <property type="entry name" value="DAGK"/>
</dbReference>
<dbReference type="Pfam" id="PF01219">
    <property type="entry name" value="DAGK_prokar"/>
    <property type="match status" value="1"/>
</dbReference>
<keyword evidence="6 19" id="KW-0812">Transmembrane</keyword>
<accession>A0AA45C971</accession>
<evidence type="ECO:0000256" key="2">
    <source>
        <dbReference type="ARBA" id="ARBA00005967"/>
    </source>
</evidence>
<evidence type="ECO:0000256" key="10">
    <source>
        <dbReference type="ARBA" id="ARBA00022989"/>
    </source>
</evidence>
<comment type="similarity">
    <text evidence="2">Belongs to the bacterial diacylglycerol kinase family.</text>
</comment>
<dbReference type="PANTHER" id="PTHR34299:SF1">
    <property type="entry name" value="DIACYLGLYCEROL KINASE"/>
    <property type="match status" value="1"/>
</dbReference>
<dbReference type="EMBL" id="QGGI01000001">
    <property type="protein sequence ID" value="PWJ96608.1"/>
    <property type="molecule type" value="Genomic_DNA"/>
</dbReference>
<reference evidence="20 21" key="1">
    <citation type="submission" date="2018-05" db="EMBL/GenBank/DDBJ databases">
        <title>Genomic Encyclopedia of Type Strains, Phase IV (KMG-IV): sequencing the most valuable type-strain genomes for metagenomic binning, comparative biology and taxonomic classification.</title>
        <authorList>
            <person name="Goeker M."/>
        </authorList>
    </citation>
    <scope>NUCLEOTIDE SEQUENCE [LARGE SCALE GENOMIC DNA]</scope>
    <source>
        <strain evidence="20 21">DSM 24906</strain>
    </source>
</reference>
<feature type="binding site" evidence="16">
    <location>
        <position position="3"/>
    </location>
    <ligand>
        <name>substrate</name>
    </ligand>
</feature>
<feature type="binding site" evidence="17">
    <location>
        <position position="70"/>
    </location>
    <ligand>
        <name>ATP</name>
        <dbReference type="ChEBI" id="CHEBI:30616"/>
    </ligand>
</feature>
<evidence type="ECO:0000256" key="8">
    <source>
        <dbReference type="ARBA" id="ARBA00022777"/>
    </source>
</evidence>
<evidence type="ECO:0000256" key="6">
    <source>
        <dbReference type="ARBA" id="ARBA00022692"/>
    </source>
</evidence>
<keyword evidence="10 19" id="KW-1133">Transmembrane helix</keyword>